<dbReference type="GeneID" id="4306274"/>
<dbReference type="InterPro" id="IPR018306">
    <property type="entry name" value="Phage_T5_Orf172_DNA-bd"/>
</dbReference>
<evidence type="ECO:0000313" key="3">
    <source>
        <dbReference type="Proteomes" id="UP000008030"/>
    </source>
</evidence>
<dbReference type="Pfam" id="PF10544">
    <property type="entry name" value="T5orf172"/>
    <property type="match status" value="1"/>
</dbReference>
<accession>Q0E571</accession>
<organism evidence="2 3">
    <name type="scientific">Spodoptera frugiperda ascovirus 1a</name>
    <name type="common">SfAV-1a</name>
    <dbReference type="NCBI Taxonomy" id="113370"/>
    <lineage>
        <taxon>Viruses</taxon>
        <taxon>Varidnaviria</taxon>
        <taxon>Bamfordvirae</taxon>
        <taxon>Nucleocytoviricota</taxon>
        <taxon>Megaviricetes</taxon>
        <taxon>Pimascovirales</taxon>
        <taxon>Pimascovirales incertae sedis</taxon>
        <taxon>Ascoviridae</taxon>
        <taxon>Ascovirus</taxon>
        <taxon>Ascovirus sfav1a</taxon>
    </lineage>
</organism>
<proteinExistence type="predicted"/>
<dbReference type="KEGG" id="vg:4306274"/>
<name>Q0E571_SFAVA</name>
<dbReference type="Proteomes" id="UP000008030">
    <property type="component" value="Segment"/>
</dbReference>
<feature type="domain" description="Bacteriophage T5 Orf172 DNA-binding" evidence="1">
    <location>
        <begin position="1"/>
        <end position="86"/>
    </location>
</feature>
<organismHost>
    <name type="scientific">Spodoptera frugiperda</name>
    <name type="common">Fall armyworm</name>
    <dbReference type="NCBI Taxonomy" id="7108"/>
</organismHost>
<evidence type="ECO:0000313" key="2">
    <source>
        <dbReference type="EMBL" id="CAL44630.1"/>
    </source>
</evidence>
<gene>
    <name evidence="2" type="primary">ORF030</name>
</gene>
<keyword evidence="3" id="KW-1185">Reference proteome</keyword>
<protein>
    <submittedName>
        <fullName evidence="2">11.6 kDa BRO-N-like</fullName>
    </submittedName>
</protein>
<sequence length="97" mass="11609">MYLYIATSYEYVKNRCFGIGITSDLQRRLEHLNCFRAYDMLYFVSSWNLRQSARIVERMIQKTFSSTRIRNTFFRINEHALDALISALDTLRKNLTK</sequence>
<dbReference type="RefSeq" id="YP_762385.1">
    <property type="nucleotide sequence ID" value="NC_008361.1"/>
</dbReference>
<evidence type="ECO:0000259" key="1">
    <source>
        <dbReference type="Pfam" id="PF10544"/>
    </source>
</evidence>
<reference evidence="2 3" key="1">
    <citation type="journal article" date="2006" name="J. Virol.">
        <title>Genomic sequence of Spodoptera frugiperda Ascovirus 1a, an enveloped, double-stranded DNA insect virus that manipulates apoptosis for viral reproduction.</title>
        <authorList>
            <person name="Bideshi D.K."/>
            <person name="Demattei M.V."/>
            <person name="Rouleux-Bonnin F."/>
            <person name="Stasiak K."/>
            <person name="Tan Y."/>
            <person name="Bigot S."/>
            <person name="Bigot Y."/>
            <person name="Federici B.A."/>
        </authorList>
    </citation>
    <scope>NUCLEOTIDE SEQUENCE [LARGE SCALE GENOMIC DNA]</scope>
    <source>
        <strain evidence="3">SvAV-1a</strain>
    </source>
</reference>
<dbReference type="EMBL" id="AM398843">
    <property type="protein sequence ID" value="CAL44630.1"/>
    <property type="molecule type" value="Genomic_DNA"/>
</dbReference>